<keyword evidence="2" id="KW-1185">Reference proteome</keyword>
<reference evidence="1 2" key="1">
    <citation type="submission" date="2021-02" db="EMBL/GenBank/DDBJ databases">
        <title>Characterization of Marinitoga sp. nov. str. BP5-C20A.</title>
        <authorList>
            <person name="Erauso G."/>
            <person name="Postec A."/>
        </authorList>
    </citation>
    <scope>NUCLEOTIDE SEQUENCE [LARGE SCALE GENOMIC DNA]</scope>
    <source>
        <strain evidence="1 2">BP5-C20A</strain>
    </source>
</reference>
<organism evidence="1 2">
    <name type="scientific">Marinitoga aeolica</name>
    <dbReference type="NCBI Taxonomy" id="2809031"/>
    <lineage>
        <taxon>Bacteria</taxon>
        <taxon>Thermotogati</taxon>
        <taxon>Thermotogota</taxon>
        <taxon>Thermotogae</taxon>
        <taxon>Petrotogales</taxon>
        <taxon>Petrotogaceae</taxon>
        <taxon>Marinitoga</taxon>
    </lineage>
</organism>
<proteinExistence type="predicted"/>
<dbReference type="EMBL" id="CP069362">
    <property type="protein sequence ID" value="WGS64405.1"/>
    <property type="molecule type" value="Genomic_DNA"/>
</dbReference>
<evidence type="ECO:0000313" key="1">
    <source>
        <dbReference type="EMBL" id="WGS64405.1"/>
    </source>
</evidence>
<gene>
    <name evidence="1" type="ORF">JRV97_08485</name>
</gene>
<evidence type="ECO:0000313" key="2">
    <source>
        <dbReference type="Proteomes" id="UP001232493"/>
    </source>
</evidence>
<dbReference type="Proteomes" id="UP001232493">
    <property type="component" value="Chromosome"/>
</dbReference>
<accession>A0ABY8PP61</accession>
<dbReference type="RefSeq" id="WP_280998044.1">
    <property type="nucleotide sequence ID" value="NZ_CP069362.1"/>
</dbReference>
<sequence>MKERLLLILMILSTLVIFGFNGDLQYFYGYNFSEDASTTISGLKTNITFENSLDTLYYKLSLDLFKLKNGKTNFDFDSSNYSIFLPSKMYLIKPNVPWMLYVLNEAYADIYFDEATVRFGRFILNNGSSTLYSPSVLLSAHDGLNPFENYKTLPVEGININGYLGDYVYDLTVIPETYDNIPDFVLYPKTINENIILENAATLTYQFTESKKEVEKATEDLIAQLTNAGLDQNTITAMLADPESLKNAGLTEEQIYQVYAGQTLMTLPSTYEVNIITAEATDIDELNVKNMNYAAKVSFNVLGYDLKMGFVHDHYHFMVPEEININYSDDGTGISNTVMYRPARNSVTLDVQGISNFFDSISYHGEAAFIMPEKNYVTVNTNYYVPNTSKPTETILTKDSTEVEIFDKYYVKVIGGIEYTKGEDFTLGIEGFNGLPTEELKDHISFGGDVYIKAKYSNISIEGLGLAAFSKINGEYKPGYMTNLKITYSGIDNFEPSMQLKYAYAEGDDHSLKSMEELNSISLNIKIYF</sequence>
<protein>
    <submittedName>
        <fullName evidence="1">Uncharacterized protein</fullName>
    </submittedName>
</protein>
<name>A0ABY8PP61_9BACT</name>